<dbReference type="GO" id="GO:0046872">
    <property type="term" value="F:metal ion binding"/>
    <property type="evidence" value="ECO:0007669"/>
    <property type="project" value="UniProtKB-KW"/>
</dbReference>
<dbReference type="GO" id="GO:0016706">
    <property type="term" value="F:2-oxoglutarate-dependent dioxygenase activity"/>
    <property type="evidence" value="ECO:0007669"/>
    <property type="project" value="TreeGrafter"/>
</dbReference>
<dbReference type="InterPro" id="IPR051323">
    <property type="entry name" value="AtsK-like"/>
</dbReference>
<comment type="caution">
    <text evidence="8">The sequence shown here is derived from an EMBL/GenBank/DDBJ whole genome shotgun (WGS) entry which is preliminary data.</text>
</comment>
<evidence type="ECO:0000313" key="8">
    <source>
        <dbReference type="EMBL" id="TQK79207.1"/>
    </source>
</evidence>
<evidence type="ECO:0000313" key="9">
    <source>
        <dbReference type="Proteomes" id="UP000318103"/>
    </source>
</evidence>
<keyword evidence="4 8" id="KW-0223">Dioxygenase</keyword>
<keyword evidence="3" id="KW-0479">Metal-binding</keyword>
<organism evidence="8 9">
    <name type="scientific">Streptomyces puniciscabiei</name>
    <dbReference type="NCBI Taxonomy" id="164348"/>
    <lineage>
        <taxon>Bacteria</taxon>
        <taxon>Bacillati</taxon>
        <taxon>Actinomycetota</taxon>
        <taxon>Actinomycetes</taxon>
        <taxon>Kitasatosporales</taxon>
        <taxon>Streptomycetaceae</taxon>
        <taxon>Streptomyces</taxon>
    </lineage>
</organism>
<evidence type="ECO:0000256" key="2">
    <source>
        <dbReference type="ARBA" id="ARBA00005896"/>
    </source>
</evidence>
<comment type="cofactor">
    <cofactor evidence="1">
        <name>Fe(2+)</name>
        <dbReference type="ChEBI" id="CHEBI:29033"/>
    </cofactor>
</comment>
<evidence type="ECO:0000256" key="4">
    <source>
        <dbReference type="ARBA" id="ARBA00022964"/>
    </source>
</evidence>
<keyword evidence="9" id="KW-1185">Reference proteome</keyword>
<dbReference type="SUPFAM" id="SSF51197">
    <property type="entry name" value="Clavaminate synthase-like"/>
    <property type="match status" value="1"/>
</dbReference>
<proteinExistence type="inferred from homology"/>
<dbReference type="GO" id="GO:0005737">
    <property type="term" value="C:cytoplasm"/>
    <property type="evidence" value="ECO:0007669"/>
    <property type="project" value="TreeGrafter"/>
</dbReference>
<reference evidence="8 9" key="1">
    <citation type="submission" date="2019-06" db="EMBL/GenBank/DDBJ databases">
        <title>Sequencing the genomes of 1000 actinobacteria strains.</title>
        <authorList>
            <person name="Klenk H.-P."/>
        </authorList>
    </citation>
    <scope>NUCLEOTIDE SEQUENCE [LARGE SCALE GENOMIC DNA]</scope>
    <source>
        <strain evidence="8 9">DSM 41929</strain>
    </source>
</reference>
<feature type="domain" description="TauD/TfdA-like" evidence="7">
    <location>
        <begin position="5"/>
        <end position="209"/>
    </location>
</feature>
<dbReference type="PANTHER" id="PTHR30468">
    <property type="entry name" value="ALPHA-KETOGLUTARATE-DEPENDENT SULFONATE DIOXYGENASE"/>
    <property type="match status" value="1"/>
</dbReference>
<keyword evidence="5" id="KW-0560">Oxidoreductase</keyword>
<dbReference type="EMBL" id="VFNX01000008">
    <property type="protein sequence ID" value="TQK79207.1"/>
    <property type="molecule type" value="Genomic_DNA"/>
</dbReference>
<dbReference type="Proteomes" id="UP000318103">
    <property type="component" value="Unassembled WGS sequence"/>
</dbReference>
<sequence length="219" mass="23591">MPPSLRKLTGRIGAVVEGVDLTAPPDPSTVATLRQAPNEHKAIAFDRVNLDNAGQERVAAWFGELTTAHPNVPAADGTTNVLAVDSETSRADEWHTDVTFVVNPPQATTLRSLTIPPYGGEKLVAHAAAAHRNLPEPLRVLADSPRAVHTDRYDHARPSATTALREEYDRVFVSTPYEAEHPAVRVHPLTGERGLFIGGFVKRIVDDASHRSGVPEAAA</sequence>
<evidence type="ECO:0000256" key="1">
    <source>
        <dbReference type="ARBA" id="ARBA00001954"/>
    </source>
</evidence>
<accession>A0A542SY12</accession>
<dbReference type="InterPro" id="IPR003819">
    <property type="entry name" value="TauD/TfdA-like"/>
</dbReference>
<dbReference type="AlphaFoldDB" id="A0A542SY12"/>
<evidence type="ECO:0000256" key="3">
    <source>
        <dbReference type="ARBA" id="ARBA00022723"/>
    </source>
</evidence>
<dbReference type="Pfam" id="PF02668">
    <property type="entry name" value="TauD"/>
    <property type="match status" value="1"/>
</dbReference>
<keyword evidence="6" id="KW-0408">Iron</keyword>
<evidence type="ECO:0000259" key="7">
    <source>
        <dbReference type="Pfam" id="PF02668"/>
    </source>
</evidence>
<name>A0A542SY12_9ACTN</name>
<protein>
    <submittedName>
        <fullName evidence="8">Alpha-ketoglutarate-dependent taurine dioxygenase</fullName>
    </submittedName>
</protein>
<comment type="similarity">
    <text evidence="2">Belongs to the TfdA dioxygenase family.</text>
</comment>
<dbReference type="InterPro" id="IPR042098">
    <property type="entry name" value="TauD-like_sf"/>
</dbReference>
<dbReference type="PANTHER" id="PTHR30468:SF5">
    <property type="entry name" value="ALPHA-KETOGLUTARATE-DEPENDENT SULFATE ESTER DIOXYGENASE"/>
    <property type="match status" value="1"/>
</dbReference>
<evidence type="ECO:0000256" key="6">
    <source>
        <dbReference type="ARBA" id="ARBA00023004"/>
    </source>
</evidence>
<gene>
    <name evidence="8" type="ORF">FB563_8434</name>
</gene>
<evidence type="ECO:0000256" key="5">
    <source>
        <dbReference type="ARBA" id="ARBA00023002"/>
    </source>
</evidence>
<dbReference type="Gene3D" id="3.60.130.10">
    <property type="entry name" value="Clavaminate synthase-like"/>
    <property type="match status" value="1"/>
</dbReference>